<accession>A0A6B9XYS4</accession>
<dbReference type="EMBL" id="MK697702">
    <property type="protein sequence ID" value="QHR91777.1"/>
    <property type="molecule type" value="Genomic_DNA"/>
</dbReference>
<organism evidence="2">
    <name type="scientific">Picea sitchensis</name>
    <name type="common">Sitka spruce</name>
    <name type="synonym">Pinus sitchensis</name>
    <dbReference type="NCBI Taxonomy" id="3332"/>
    <lineage>
        <taxon>Eukaryota</taxon>
        <taxon>Viridiplantae</taxon>
        <taxon>Streptophyta</taxon>
        <taxon>Embryophyta</taxon>
        <taxon>Tracheophyta</taxon>
        <taxon>Spermatophyta</taxon>
        <taxon>Pinopsida</taxon>
        <taxon>Pinidae</taxon>
        <taxon>Conifers I</taxon>
        <taxon>Pinales</taxon>
        <taxon>Pinaceae</taxon>
        <taxon>Picea</taxon>
    </lineage>
</organism>
<keyword evidence="1" id="KW-1133">Transmembrane helix</keyword>
<evidence type="ECO:0000256" key="1">
    <source>
        <dbReference type="SAM" id="Phobius"/>
    </source>
</evidence>
<proteinExistence type="predicted"/>
<feature type="transmembrane region" description="Helical" evidence="1">
    <location>
        <begin position="12"/>
        <end position="31"/>
    </location>
</feature>
<gene>
    <name evidence="2" type="primary">orf05845</name>
    <name evidence="2" type="ORF">Q903MT_gene5813</name>
</gene>
<keyword evidence="1" id="KW-0812">Transmembrane</keyword>
<keyword evidence="2" id="KW-0496">Mitochondrion</keyword>
<sequence length="36" mass="4163">MTRVLTVPLLLMHGQTLWIMTQFIMIVLLLVPQQAL</sequence>
<keyword evidence="1" id="KW-0472">Membrane</keyword>
<name>A0A6B9XYS4_PICSI</name>
<reference evidence="2" key="1">
    <citation type="submission" date="2019-03" db="EMBL/GenBank/DDBJ databases">
        <title>Largest Complete Mitochondrial Genome of a Gymnosperm, Sitka Spruce (Picea sitchensis), Indicates Complex Physical Structure.</title>
        <authorList>
            <person name="Jackman S.D."/>
            <person name="Coombe L."/>
            <person name="Warren R."/>
            <person name="Kirk H."/>
            <person name="Trinh E."/>
            <person name="McLeod T."/>
            <person name="Pleasance S."/>
            <person name="Pandoh P."/>
            <person name="Zhao Y."/>
            <person name="Coope R."/>
            <person name="Bousquet J."/>
            <person name="Bohlmann J.C."/>
            <person name="Jones S.J.M."/>
            <person name="Birol I."/>
        </authorList>
    </citation>
    <scope>NUCLEOTIDE SEQUENCE</scope>
    <source>
        <strain evidence="2">Q903</strain>
    </source>
</reference>
<geneLocation type="mitochondrion" evidence="2"/>
<dbReference type="AlphaFoldDB" id="A0A6B9XYS4"/>
<evidence type="ECO:0000313" key="2">
    <source>
        <dbReference type="EMBL" id="QHR91777.1"/>
    </source>
</evidence>
<protein>
    <submittedName>
        <fullName evidence="2">Uncharacterized protein</fullName>
    </submittedName>
</protein>